<organism evidence="1 2">
    <name type="scientific">Cyclotella cryptica</name>
    <dbReference type="NCBI Taxonomy" id="29204"/>
    <lineage>
        <taxon>Eukaryota</taxon>
        <taxon>Sar</taxon>
        <taxon>Stramenopiles</taxon>
        <taxon>Ochrophyta</taxon>
        <taxon>Bacillariophyta</taxon>
        <taxon>Coscinodiscophyceae</taxon>
        <taxon>Thalassiosirophycidae</taxon>
        <taxon>Stephanodiscales</taxon>
        <taxon>Stephanodiscaceae</taxon>
        <taxon>Cyclotella</taxon>
    </lineage>
</organism>
<protein>
    <submittedName>
        <fullName evidence="1">Uncharacterized protein</fullName>
    </submittedName>
</protein>
<evidence type="ECO:0000313" key="2">
    <source>
        <dbReference type="Proteomes" id="UP001516023"/>
    </source>
</evidence>
<dbReference type="AlphaFoldDB" id="A0ABD3Q1R1"/>
<gene>
    <name evidence="1" type="ORF">HJC23_012931</name>
</gene>
<name>A0ABD3Q1R1_9STRA</name>
<accession>A0ABD3Q1R1</accession>
<proteinExistence type="predicted"/>
<dbReference type="Proteomes" id="UP001516023">
    <property type="component" value="Unassembled WGS sequence"/>
</dbReference>
<dbReference type="EMBL" id="JABMIG020000081">
    <property type="protein sequence ID" value="KAL3794394.1"/>
    <property type="molecule type" value="Genomic_DNA"/>
</dbReference>
<evidence type="ECO:0000313" key="1">
    <source>
        <dbReference type="EMBL" id="KAL3794394.1"/>
    </source>
</evidence>
<comment type="caution">
    <text evidence="1">The sequence shown here is derived from an EMBL/GenBank/DDBJ whole genome shotgun (WGS) entry which is preliminary data.</text>
</comment>
<sequence length="213" mass="22972">MTLAFSSLLPYCQSQTHTPVLRPCFRPPSLAPHHLSLYLGLSDGNDDHNNACTSNQPKINNAKPIIEDVSLATSLIIPVTCIISTASSIVTLWSEYSVITTGCGPPQLSDAVERGCYLGTLVIAGLSVFARIVTGHDVSTTILQYVSSGIKRNNREDTYAFNFSQLELAESMSLLAALMAFVALGIQQYNGEKMDGLSGINVDMCRALQSLKD</sequence>
<keyword evidence="2" id="KW-1185">Reference proteome</keyword>
<reference evidence="1 2" key="1">
    <citation type="journal article" date="2020" name="G3 (Bethesda)">
        <title>Improved Reference Genome for Cyclotella cryptica CCMP332, a Model for Cell Wall Morphogenesis, Salinity Adaptation, and Lipid Production in Diatoms (Bacillariophyta).</title>
        <authorList>
            <person name="Roberts W.R."/>
            <person name="Downey K.M."/>
            <person name="Ruck E.C."/>
            <person name="Traller J.C."/>
            <person name="Alverson A.J."/>
        </authorList>
    </citation>
    <scope>NUCLEOTIDE SEQUENCE [LARGE SCALE GENOMIC DNA]</scope>
    <source>
        <strain evidence="1 2">CCMP332</strain>
    </source>
</reference>